<protein>
    <submittedName>
        <fullName evidence="1">C_GCAxxG_C_C family probable redox protein</fullName>
    </submittedName>
</protein>
<dbReference type="eggNOG" id="COG1433">
    <property type="taxonomic scope" value="Bacteria"/>
</dbReference>
<dbReference type="RefSeq" id="WP_014254079.1">
    <property type="nucleotide sequence ID" value="NC_016627.1"/>
</dbReference>
<sequence length="152" mass="16883">MSAHSDLAKELFQRGYNCSQAVLAAFCDETGLDFDTAVKISSPFGGGIGKLREVCGTVTGMLMVIGMKYGYTDPKNKEAKTEHYELVQNLAKQFEKDNGSIVCRELLGLSIKNDSPVPEDRNESYYKKRPCAELVEQAAKLLDEYIQGNKME</sequence>
<dbReference type="EMBL" id="CP003065">
    <property type="protein sequence ID" value="AEV67450.1"/>
    <property type="molecule type" value="Genomic_DNA"/>
</dbReference>
<organism evidence="1 2">
    <name type="scientific">Acetivibrio clariflavus (strain DSM 19732 / NBRC 101661 / EBR45)</name>
    <name type="common">Clostridium clariflavum</name>
    <dbReference type="NCBI Taxonomy" id="720554"/>
    <lineage>
        <taxon>Bacteria</taxon>
        <taxon>Bacillati</taxon>
        <taxon>Bacillota</taxon>
        <taxon>Clostridia</taxon>
        <taxon>Eubacteriales</taxon>
        <taxon>Oscillospiraceae</taxon>
        <taxon>Acetivibrio</taxon>
    </lineage>
</organism>
<dbReference type="AlphaFoldDB" id="G8LV96"/>
<dbReference type="NCBIfam" id="TIGR01909">
    <property type="entry name" value="C_GCAxxG_C_C"/>
    <property type="match status" value="1"/>
</dbReference>
<accession>G8LV96</accession>
<dbReference type="Pfam" id="PF09719">
    <property type="entry name" value="C_GCAxxG_C_C"/>
    <property type="match status" value="1"/>
</dbReference>
<evidence type="ECO:0000313" key="1">
    <source>
        <dbReference type="EMBL" id="AEV67450.1"/>
    </source>
</evidence>
<reference evidence="2" key="1">
    <citation type="submission" date="2011-12" db="EMBL/GenBank/DDBJ databases">
        <title>Complete sequence of Clostridium clariflavum DSM 19732.</title>
        <authorList>
            <consortium name="US DOE Joint Genome Institute"/>
            <person name="Lucas S."/>
            <person name="Han J."/>
            <person name="Lapidus A."/>
            <person name="Cheng J.-F."/>
            <person name="Goodwin L."/>
            <person name="Pitluck S."/>
            <person name="Peters L."/>
            <person name="Teshima H."/>
            <person name="Detter J.C."/>
            <person name="Han C."/>
            <person name="Tapia R."/>
            <person name="Land M."/>
            <person name="Hauser L."/>
            <person name="Kyrpides N."/>
            <person name="Ivanova N."/>
            <person name="Pagani I."/>
            <person name="Kitzmiller T."/>
            <person name="Lynd L."/>
            <person name="Izquierdo J."/>
            <person name="Woyke T."/>
        </authorList>
    </citation>
    <scope>NUCLEOTIDE SEQUENCE [LARGE SCALE GENOMIC DNA]</scope>
    <source>
        <strain evidence="2">DSM 19732 / NBRC 101661 / EBR45</strain>
    </source>
</reference>
<dbReference type="Proteomes" id="UP000005435">
    <property type="component" value="Chromosome"/>
</dbReference>
<evidence type="ECO:0000313" key="2">
    <source>
        <dbReference type="Proteomes" id="UP000005435"/>
    </source>
</evidence>
<reference evidence="1 2" key="2">
    <citation type="journal article" date="2012" name="Stand. Genomic Sci.">
        <title>Complete Genome Sequence of Clostridium clariflavum DSM 19732.</title>
        <authorList>
            <person name="Izquierdo J.A."/>
            <person name="Goodwin L."/>
            <person name="Davenport K.W."/>
            <person name="Teshima H."/>
            <person name="Bruce D."/>
            <person name="Detter C."/>
            <person name="Tapia R."/>
            <person name="Han S."/>
            <person name="Land M."/>
            <person name="Hauser L."/>
            <person name="Jeffries C.D."/>
            <person name="Han J."/>
            <person name="Pitluck S."/>
            <person name="Nolan M."/>
            <person name="Chen A."/>
            <person name="Huntemann M."/>
            <person name="Mavromatis K."/>
            <person name="Mikhailova N."/>
            <person name="Liolios K."/>
            <person name="Woyke T."/>
            <person name="Lynd L.R."/>
        </authorList>
    </citation>
    <scope>NUCLEOTIDE SEQUENCE [LARGE SCALE GENOMIC DNA]</scope>
    <source>
        <strain evidence="2">DSM 19732 / NBRC 101661 / EBR45</strain>
    </source>
</reference>
<dbReference type="KEGG" id="ccl:Clocl_0750"/>
<dbReference type="OrthoDB" id="9791535at2"/>
<gene>
    <name evidence="1" type="ordered locus">Clocl_0750</name>
</gene>
<dbReference type="STRING" id="720554.Clocl_0750"/>
<dbReference type="InterPro" id="IPR010181">
    <property type="entry name" value="CGCAxxGCC_motif"/>
</dbReference>
<keyword evidence="2" id="KW-1185">Reference proteome</keyword>
<proteinExistence type="predicted"/>
<name>G8LV96_ACECE</name>
<dbReference type="HOGENOM" id="CLU_091283_1_0_9"/>